<reference evidence="2 3" key="1">
    <citation type="submission" date="2017-11" db="EMBL/GenBank/DDBJ databases">
        <title>De-novo sequencing of pomegranate (Punica granatum L.) genome.</title>
        <authorList>
            <person name="Akparov Z."/>
            <person name="Amiraslanov A."/>
            <person name="Hajiyeva S."/>
            <person name="Abbasov M."/>
            <person name="Kaur K."/>
            <person name="Hamwieh A."/>
            <person name="Solovyev V."/>
            <person name="Salamov A."/>
            <person name="Braich B."/>
            <person name="Kosarev P."/>
            <person name="Mahmoud A."/>
            <person name="Hajiyev E."/>
            <person name="Babayeva S."/>
            <person name="Izzatullayeva V."/>
            <person name="Mammadov A."/>
            <person name="Mammadov A."/>
            <person name="Sharifova S."/>
            <person name="Ojaghi J."/>
            <person name="Eynullazada K."/>
            <person name="Bayramov B."/>
            <person name="Abdulazimova A."/>
            <person name="Shahmuradov I."/>
        </authorList>
    </citation>
    <scope>NUCLEOTIDE SEQUENCE [LARGE SCALE GENOMIC DNA]</scope>
    <source>
        <strain evidence="3">cv. AG2017</strain>
        <tissue evidence="2">Leaf</tissue>
    </source>
</reference>
<sequence length="58" mass="6516">MNLVSLLRLLPLILSPSLLYPVESRGGEKDPLLHPLSGLAHHTYVRTGKRLLEEQSQK</sequence>
<accession>A0A2I0HUU0</accession>
<evidence type="ECO:0000313" key="2">
    <source>
        <dbReference type="EMBL" id="PKI35465.1"/>
    </source>
</evidence>
<organism evidence="2 3">
    <name type="scientific">Punica granatum</name>
    <name type="common">Pomegranate</name>
    <dbReference type="NCBI Taxonomy" id="22663"/>
    <lineage>
        <taxon>Eukaryota</taxon>
        <taxon>Viridiplantae</taxon>
        <taxon>Streptophyta</taxon>
        <taxon>Embryophyta</taxon>
        <taxon>Tracheophyta</taxon>
        <taxon>Spermatophyta</taxon>
        <taxon>Magnoliopsida</taxon>
        <taxon>eudicotyledons</taxon>
        <taxon>Gunneridae</taxon>
        <taxon>Pentapetalae</taxon>
        <taxon>rosids</taxon>
        <taxon>malvids</taxon>
        <taxon>Myrtales</taxon>
        <taxon>Lythraceae</taxon>
        <taxon>Punica</taxon>
    </lineage>
</organism>
<dbReference type="Proteomes" id="UP000233551">
    <property type="component" value="Unassembled WGS sequence"/>
</dbReference>
<comment type="caution">
    <text evidence="2">The sequence shown here is derived from an EMBL/GenBank/DDBJ whole genome shotgun (WGS) entry which is preliminary data.</text>
</comment>
<feature type="non-terminal residue" evidence="2">
    <location>
        <position position="58"/>
    </location>
</feature>
<evidence type="ECO:0000256" key="1">
    <source>
        <dbReference type="SAM" id="SignalP"/>
    </source>
</evidence>
<proteinExistence type="predicted"/>
<feature type="chain" id="PRO_5014131993" evidence="1">
    <location>
        <begin position="25"/>
        <end position="58"/>
    </location>
</feature>
<feature type="signal peptide" evidence="1">
    <location>
        <begin position="1"/>
        <end position="24"/>
    </location>
</feature>
<keyword evidence="1" id="KW-0732">Signal</keyword>
<dbReference type="AlphaFoldDB" id="A0A2I0HUU0"/>
<protein>
    <submittedName>
        <fullName evidence="2">Uncharacterized protein</fullName>
    </submittedName>
</protein>
<gene>
    <name evidence="2" type="ORF">CRG98_044151</name>
</gene>
<evidence type="ECO:0000313" key="3">
    <source>
        <dbReference type="Proteomes" id="UP000233551"/>
    </source>
</evidence>
<name>A0A2I0HUU0_PUNGR</name>
<dbReference type="EMBL" id="PGOL01005322">
    <property type="protein sequence ID" value="PKI35465.1"/>
    <property type="molecule type" value="Genomic_DNA"/>
</dbReference>
<keyword evidence="3" id="KW-1185">Reference proteome</keyword>